<accession>A0A6J4VWP9</accession>
<proteinExistence type="predicted"/>
<organism evidence="2">
    <name type="scientific">uncultured Thermomicrobiales bacterium</name>
    <dbReference type="NCBI Taxonomy" id="1645740"/>
    <lineage>
        <taxon>Bacteria</taxon>
        <taxon>Pseudomonadati</taxon>
        <taxon>Thermomicrobiota</taxon>
        <taxon>Thermomicrobia</taxon>
        <taxon>Thermomicrobiales</taxon>
        <taxon>environmental samples</taxon>
    </lineage>
</organism>
<dbReference type="EMBL" id="CADCWL010000248">
    <property type="protein sequence ID" value="CAA9585103.1"/>
    <property type="molecule type" value="Genomic_DNA"/>
</dbReference>
<reference evidence="2" key="1">
    <citation type="submission" date="2020-02" db="EMBL/GenBank/DDBJ databases">
        <authorList>
            <person name="Meier V. D."/>
        </authorList>
    </citation>
    <scope>NUCLEOTIDE SEQUENCE</scope>
    <source>
        <strain evidence="2">AVDCRST_MAG19</strain>
    </source>
</reference>
<evidence type="ECO:0000313" key="2">
    <source>
        <dbReference type="EMBL" id="CAA9585103.1"/>
    </source>
</evidence>
<name>A0A6J4VWP9_9BACT</name>
<sequence length="80" mass="9356">EYRRPLRPQATGPVGLRRPDERPTGDLGSFGRFHSGRRWGSWPRLRRGLCRLRVFPLPEVDARNPRSMWTPTGITTTRRM</sequence>
<feature type="non-terminal residue" evidence="2">
    <location>
        <position position="1"/>
    </location>
</feature>
<protein>
    <submittedName>
        <fullName evidence="2">Uncharacterized protein</fullName>
    </submittedName>
</protein>
<feature type="region of interest" description="Disordered" evidence="1">
    <location>
        <begin position="1"/>
        <end position="30"/>
    </location>
</feature>
<feature type="non-terminal residue" evidence="2">
    <location>
        <position position="80"/>
    </location>
</feature>
<dbReference type="AlphaFoldDB" id="A0A6J4VWP9"/>
<gene>
    <name evidence="2" type="ORF">AVDCRST_MAG19-4494</name>
</gene>
<evidence type="ECO:0000256" key="1">
    <source>
        <dbReference type="SAM" id="MobiDB-lite"/>
    </source>
</evidence>